<gene>
    <name evidence="5" type="ORF">BJ875DRAFT_74453</name>
</gene>
<dbReference type="AlphaFoldDB" id="A0A9P7YFP4"/>
<evidence type="ECO:0000256" key="4">
    <source>
        <dbReference type="SAM" id="MobiDB-lite"/>
    </source>
</evidence>
<protein>
    <submittedName>
        <fullName evidence="5">NRDE-2, necessary for RNA interference-domain-containing protein</fullName>
    </submittedName>
</protein>
<sequence length="1092" mass="124293">MSEAKSNVPKFGSFRPKITFPSGPRDDEQPERGASSHSRKKRVTPDREDTKHRHRHYHRHRRSKSRNTDRSRHESKIAIPQPEHQAELPGGSDIFIIDRVGDEKNLVYGSIHRYNIPLFYRAGAGNVLGKSSSVKIDRDYGDDKGIVLSNWRDSNGARREKYAFSKIVKEKPRRLRIRAGAAGEAFDFSKYDFVYLDDQGGRKRKRDHGDTGDSPSSDDETNYRSIHSKIKGTDQPVDGALQYVTESDASASEDRQGTISSSSVRRKNIVLSRRVEQHPEDIDSWLALIELQDGLLRAPDDRHRTTNAEMRSTAEVKIHMYDKALKQAVSLVDRERILVGLMQEGCKIWEKRVLVNRWEEISKENIDSLILWKSYLNFRKTTLSSFRFEETRDIFLGRIKLLSTSMVNASPDAISSMYQQIIYVLLRATIFLRESGFHELAIAIWQGLMELNFCGPKRDMPEKDKLTLLGDFWESEVPRVGEDGSQGFADFIKNSGASEAPPSLIDEVEGAVDNGNLFNGWARAERSRLIASSLPARTMDEVVEDDPFRVVLFSDITDFLISFPEGKNLHKSLFDAFLVFCRMPSSTALSDSESPTDAFTHGQLLEWNPKIILEKYNIPSIHGIDAPEIEPIVVPHSLLSNFATSHDTLFSSTSWFQRIDIWDDHYSSNHQPVSYKWFRNVLGQITKSFFRAYLAEFHLAFEWRNEPATIKKVAKGLLKQHPRSLRLYNAYGLIESAQGNRGITDGIFSAALGMATSASKNDDHSSIILWQSWVWTCLEESDDANALRLILSIPDGAVSKPTTTSSVALLKAKQHLCSSRDFLISSGELRHAIVYAELLALLEYLTANSSQETQSVVQGDITSAMGSFTNFSKTISDCGHLTSISHELLLQSAARLLYRHAQIGPFRPALLREHFSLFLTLFPRNTIFLSLYTWNESRLRIDNRVRNILQSTVLAPNHDTVSSRVSAIQYEISHGTKYSVRSAFEHALTSQACSASASLWRMYLLYVLTIPQFRSQAKDIWYRALRACPWVKELYILGFEELGELVSFQELKRTWRVMGEKELRVHVDLEERFENIEDVVEEARKSKSLAFR</sequence>
<dbReference type="InterPro" id="IPR011990">
    <property type="entry name" value="TPR-like_helical_dom_sf"/>
</dbReference>
<keyword evidence="6" id="KW-1185">Reference proteome</keyword>
<dbReference type="Proteomes" id="UP000824998">
    <property type="component" value="Unassembled WGS sequence"/>
</dbReference>
<feature type="compositionally biased region" description="Basic residues" evidence="4">
    <location>
        <begin position="52"/>
        <end position="65"/>
    </location>
</feature>
<dbReference type="GO" id="GO:0031048">
    <property type="term" value="P:regulatory ncRNA-mediated heterochromatin formation"/>
    <property type="evidence" value="ECO:0007669"/>
    <property type="project" value="TreeGrafter"/>
</dbReference>
<feature type="compositionally biased region" description="Basic and acidic residues" evidence="4">
    <location>
        <begin position="66"/>
        <end position="76"/>
    </location>
</feature>
<comment type="subcellular location">
    <subcellularLocation>
        <location evidence="1">Nucleus</location>
    </subcellularLocation>
</comment>
<dbReference type="Pfam" id="PF08424">
    <property type="entry name" value="NRDE-2"/>
    <property type="match status" value="1"/>
</dbReference>
<evidence type="ECO:0000313" key="5">
    <source>
        <dbReference type="EMBL" id="KAG9232556.1"/>
    </source>
</evidence>
<feature type="region of interest" description="Disordered" evidence="4">
    <location>
        <begin position="201"/>
        <end position="223"/>
    </location>
</feature>
<keyword evidence="3" id="KW-0539">Nucleus</keyword>
<organism evidence="5 6">
    <name type="scientific">Amylocarpus encephaloides</name>
    <dbReference type="NCBI Taxonomy" id="45428"/>
    <lineage>
        <taxon>Eukaryota</taxon>
        <taxon>Fungi</taxon>
        <taxon>Dikarya</taxon>
        <taxon>Ascomycota</taxon>
        <taxon>Pezizomycotina</taxon>
        <taxon>Leotiomycetes</taxon>
        <taxon>Helotiales</taxon>
        <taxon>Helotiales incertae sedis</taxon>
        <taxon>Amylocarpus</taxon>
    </lineage>
</organism>
<evidence type="ECO:0000256" key="3">
    <source>
        <dbReference type="ARBA" id="ARBA00023242"/>
    </source>
</evidence>
<evidence type="ECO:0000256" key="1">
    <source>
        <dbReference type="ARBA" id="ARBA00004123"/>
    </source>
</evidence>
<dbReference type="EMBL" id="MU251542">
    <property type="protein sequence ID" value="KAG9232556.1"/>
    <property type="molecule type" value="Genomic_DNA"/>
</dbReference>
<dbReference type="Gene3D" id="1.25.40.10">
    <property type="entry name" value="Tetratricopeptide repeat domain"/>
    <property type="match status" value="1"/>
</dbReference>
<dbReference type="InterPro" id="IPR013633">
    <property type="entry name" value="NRDE-2"/>
</dbReference>
<name>A0A9P7YFP4_9HELO</name>
<accession>A0A9P7YFP4</accession>
<proteinExistence type="inferred from homology"/>
<reference evidence="5" key="1">
    <citation type="journal article" date="2021" name="IMA Fungus">
        <title>Genomic characterization of three marine fungi, including Emericellopsis atlantica sp. nov. with signatures of a generalist lifestyle and marine biomass degradation.</title>
        <authorList>
            <person name="Hagestad O.C."/>
            <person name="Hou L."/>
            <person name="Andersen J.H."/>
            <person name="Hansen E.H."/>
            <person name="Altermark B."/>
            <person name="Li C."/>
            <person name="Kuhnert E."/>
            <person name="Cox R.J."/>
            <person name="Crous P.W."/>
            <person name="Spatafora J.W."/>
            <person name="Lail K."/>
            <person name="Amirebrahimi M."/>
            <person name="Lipzen A."/>
            <person name="Pangilinan J."/>
            <person name="Andreopoulos W."/>
            <person name="Hayes R.D."/>
            <person name="Ng V."/>
            <person name="Grigoriev I.V."/>
            <person name="Jackson S.A."/>
            <person name="Sutton T.D.S."/>
            <person name="Dobson A.D.W."/>
            <person name="Rama T."/>
        </authorList>
    </citation>
    <scope>NUCLEOTIDE SEQUENCE</scope>
    <source>
        <strain evidence="5">TRa018bII</strain>
    </source>
</reference>
<comment type="caution">
    <text evidence="5">The sequence shown here is derived from an EMBL/GenBank/DDBJ whole genome shotgun (WGS) entry which is preliminary data.</text>
</comment>
<feature type="region of interest" description="Disordered" evidence="4">
    <location>
        <begin position="1"/>
        <end position="90"/>
    </location>
</feature>
<evidence type="ECO:0000256" key="2">
    <source>
        <dbReference type="ARBA" id="ARBA00009265"/>
    </source>
</evidence>
<dbReference type="PANTHER" id="PTHR13471:SF0">
    <property type="entry name" value="NUCLEAR EXOSOME REGULATOR NRDE2"/>
    <property type="match status" value="1"/>
</dbReference>
<dbReference type="GO" id="GO:0071013">
    <property type="term" value="C:catalytic step 2 spliceosome"/>
    <property type="evidence" value="ECO:0007669"/>
    <property type="project" value="TreeGrafter"/>
</dbReference>
<dbReference type="PANTHER" id="PTHR13471">
    <property type="entry name" value="TETRATRICOPEPTIDE-LIKE HELICAL"/>
    <property type="match status" value="1"/>
</dbReference>
<dbReference type="GO" id="GO:1902369">
    <property type="term" value="P:negative regulation of RNA catabolic process"/>
    <property type="evidence" value="ECO:0007669"/>
    <property type="project" value="TreeGrafter"/>
</dbReference>
<evidence type="ECO:0000313" key="6">
    <source>
        <dbReference type="Proteomes" id="UP000824998"/>
    </source>
</evidence>
<comment type="similarity">
    <text evidence="2">Belongs to the NRDE2 family.</text>
</comment>
<dbReference type="OrthoDB" id="297219at2759"/>